<dbReference type="Pfam" id="PF05973">
    <property type="entry name" value="Gp49"/>
    <property type="match status" value="1"/>
</dbReference>
<dbReference type="PIRSF" id="PIRSF028744">
    <property type="entry name" value="Addict_mod_HI1419"/>
    <property type="match status" value="1"/>
</dbReference>
<dbReference type="STRING" id="391735.Veis_3349"/>
<sequence length="112" mass="12913">MNMFTVRHYITEDEHDPFQEWLKKLRDPIAKGQVVKRVGRIEAGNFGDHKPCREGEGVWELRIDQGPGYRVYYAMAGAMVVLLLLCGGDKGTQDADIERAIGYWKDWQRRSA</sequence>
<organism evidence="1 2">
    <name type="scientific">Verminephrobacter eiseniae (strain EF01-2)</name>
    <dbReference type="NCBI Taxonomy" id="391735"/>
    <lineage>
        <taxon>Bacteria</taxon>
        <taxon>Pseudomonadati</taxon>
        <taxon>Pseudomonadota</taxon>
        <taxon>Betaproteobacteria</taxon>
        <taxon>Burkholderiales</taxon>
        <taxon>Comamonadaceae</taxon>
        <taxon>Verminephrobacter</taxon>
    </lineage>
</organism>
<dbReference type="KEGG" id="vei:Veis_3349"/>
<accession>A1WN68</accession>
<gene>
    <name evidence="1" type="ordered locus">Veis_3349</name>
</gene>
<dbReference type="InterPro" id="IPR014056">
    <property type="entry name" value="TypeIITA-like_toxin_pred"/>
</dbReference>
<protein>
    <recommendedName>
        <fullName evidence="3">Addiction module killer protein</fullName>
    </recommendedName>
</protein>
<dbReference type="AlphaFoldDB" id="A1WN68"/>
<evidence type="ECO:0000313" key="2">
    <source>
        <dbReference type="Proteomes" id="UP000000374"/>
    </source>
</evidence>
<keyword evidence="2" id="KW-1185">Reference proteome</keyword>
<dbReference type="EMBL" id="CP000542">
    <property type="protein sequence ID" value="ABM59075.1"/>
    <property type="molecule type" value="Genomic_DNA"/>
</dbReference>
<evidence type="ECO:0000313" key="1">
    <source>
        <dbReference type="EMBL" id="ABM59075.1"/>
    </source>
</evidence>
<dbReference type="NCBIfam" id="TIGR02683">
    <property type="entry name" value="upstrm_HI1419"/>
    <property type="match status" value="1"/>
</dbReference>
<dbReference type="PANTHER" id="PTHR41791:SF1">
    <property type="entry name" value="SSL7039 PROTEIN"/>
    <property type="match status" value="1"/>
</dbReference>
<dbReference type="HOGENOM" id="CLU_152445_1_0_4"/>
<evidence type="ECO:0008006" key="3">
    <source>
        <dbReference type="Google" id="ProtNLM"/>
    </source>
</evidence>
<proteinExistence type="predicted"/>
<name>A1WN68_VEREI</name>
<reference evidence="2" key="1">
    <citation type="submission" date="2006-12" db="EMBL/GenBank/DDBJ databases">
        <title>Complete sequence of chromosome 1 of Verminephrobacter eiseniae EF01-2.</title>
        <authorList>
            <person name="Copeland A."/>
            <person name="Lucas S."/>
            <person name="Lapidus A."/>
            <person name="Barry K."/>
            <person name="Detter J.C."/>
            <person name="Glavina del Rio T."/>
            <person name="Dalin E."/>
            <person name="Tice H."/>
            <person name="Pitluck S."/>
            <person name="Chertkov O."/>
            <person name="Brettin T."/>
            <person name="Bruce D."/>
            <person name="Han C."/>
            <person name="Tapia R."/>
            <person name="Gilna P."/>
            <person name="Schmutz J."/>
            <person name="Larimer F."/>
            <person name="Land M."/>
            <person name="Hauser L."/>
            <person name="Kyrpides N."/>
            <person name="Kim E."/>
            <person name="Stahl D."/>
            <person name="Richardson P."/>
        </authorList>
    </citation>
    <scope>NUCLEOTIDE SEQUENCE [LARGE SCALE GENOMIC DNA]</scope>
    <source>
        <strain evidence="2">EF01-2</strain>
    </source>
</reference>
<dbReference type="eggNOG" id="COG3657">
    <property type="taxonomic scope" value="Bacteria"/>
</dbReference>
<dbReference type="PANTHER" id="PTHR41791">
    <property type="entry name" value="SSL7039 PROTEIN"/>
    <property type="match status" value="1"/>
</dbReference>
<dbReference type="Proteomes" id="UP000000374">
    <property type="component" value="Chromosome"/>
</dbReference>
<dbReference type="InterPro" id="IPR009241">
    <property type="entry name" value="HigB-like"/>
</dbReference>